<organism evidence="2 3">
    <name type="scientific">Tribolium castaneum</name>
    <name type="common">Red flour beetle</name>
    <dbReference type="NCBI Taxonomy" id="7070"/>
    <lineage>
        <taxon>Eukaryota</taxon>
        <taxon>Metazoa</taxon>
        <taxon>Ecdysozoa</taxon>
        <taxon>Arthropoda</taxon>
        <taxon>Hexapoda</taxon>
        <taxon>Insecta</taxon>
        <taxon>Pterygota</taxon>
        <taxon>Neoptera</taxon>
        <taxon>Endopterygota</taxon>
        <taxon>Coleoptera</taxon>
        <taxon>Polyphaga</taxon>
        <taxon>Cucujiformia</taxon>
        <taxon>Tenebrionidae</taxon>
        <taxon>Tenebrionidae incertae sedis</taxon>
        <taxon>Tribolium</taxon>
    </lineage>
</organism>
<dbReference type="Proteomes" id="UP000007266">
    <property type="component" value="Linkage group 5"/>
</dbReference>
<dbReference type="InParanoid" id="A0A139WHH3"/>
<evidence type="ECO:0000256" key="1">
    <source>
        <dbReference type="SAM" id="SignalP"/>
    </source>
</evidence>
<feature type="signal peptide" evidence="1">
    <location>
        <begin position="1"/>
        <end position="25"/>
    </location>
</feature>
<dbReference type="EMBL" id="KQ971343">
    <property type="protein sequence ID" value="KYB27301.1"/>
    <property type="molecule type" value="Genomic_DNA"/>
</dbReference>
<name>A0A139WHH3_TRICA</name>
<reference evidence="2 3" key="1">
    <citation type="journal article" date="2008" name="Nature">
        <title>The genome of the model beetle and pest Tribolium castaneum.</title>
        <authorList>
            <consortium name="Tribolium Genome Sequencing Consortium"/>
            <person name="Richards S."/>
            <person name="Gibbs R.A."/>
            <person name="Weinstock G.M."/>
            <person name="Brown S.J."/>
            <person name="Denell R."/>
            <person name="Beeman R.W."/>
            <person name="Gibbs R."/>
            <person name="Beeman R.W."/>
            <person name="Brown S.J."/>
            <person name="Bucher G."/>
            <person name="Friedrich M."/>
            <person name="Grimmelikhuijzen C.J."/>
            <person name="Klingler M."/>
            <person name="Lorenzen M."/>
            <person name="Richards S."/>
            <person name="Roth S."/>
            <person name="Schroder R."/>
            <person name="Tautz D."/>
            <person name="Zdobnov E.M."/>
            <person name="Muzny D."/>
            <person name="Gibbs R.A."/>
            <person name="Weinstock G.M."/>
            <person name="Attaway T."/>
            <person name="Bell S."/>
            <person name="Buhay C.J."/>
            <person name="Chandrabose M.N."/>
            <person name="Chavez D."/>
            <person name="Clerk-Blankenburg K.P."/>
            <person name="Cree A."/>
            <person name="Dao M."/>
            <person name="Davis C."/>
            <person name="Chacko J."/>
            <person name="Dinh H."/>
            <person name="Dugan-Rocha S."/>
            <person name="Fowler G."/>
            <person name="Garner T.T."/>
            <person name="Garnes J."/>
            <person name="Gnirke A."/>
            <person name="Hawes A."/>
            <person name="Hernandez J."/>
            <person name="Hines S."/>
            <person name="Holder M."/>
            <person name="Hume J."/>
            <person name="Jhangiani S.N."/>
            <person name="Joshi V."/>
            <person name="Khan Z.M."/>
            <person name="Jackson L."/>
            <person name="Kovar C."/>
            <person name="Kowis A."/>
            <person name="Lee S."/>
            <person name="Lewis L.R."/>
            <person name="Margolis J."/>
            <person name="Morgan M."/>
            <person name="Nazareth L.V."/>
            <person name="Nguyen N."/>
            <person name="Okwuonu G."/>
            <person name="Parker D."/>
            <person name="Richards S."/>
            <person name="Ruiz S.J."/>
            <person name="Santibanez J."/>
            <person name="Savard J."/>
            <person name="Scherer S.E."/>
            <person name="Schneider B."/>
            <person name="Sodergren E."/>
            <person name="Tautz D."/>
            <person name="Vattahil S."/>
            <person name="Villasana D."/>
            <person name="White C.S."/>
            <person name="Wright R."/>
            <person name="Park Y."/>
            <person name="Beeman R.W."/>
            <person name="Lord J."/>
            <person name="Oppert B."/>
            <person name="Lorenzen M."/>
            <person name="Brown S."/>
            <person name="Wang L."/>
            <person name="Savard J."/>
            <person name="Tautz D."/>
            <person name="Richards S."/>
            <person name="Weinstock G."/>
            <person name="Gibbs R.A."/>
            <person name="Liu Y."/>
            <person name="Worley K."/>
            <person name="Weinstock G."/>
            <person name="Elsik C.G."/>
            <person name="Reese J.T."/>
            <person name="Elhaik E."/>
            <person name="Landan G."/>
            <person name="Graur D."/>
            <person name="Arensburger P."/>
            <person name="Atkinson P."/>
            <person name="Beeman R.W."/>
            <person name="Beidler J."/>
            <person name="Brown S.J."/>
            <person name="Demuth J.P."/>
            <person name="Drury D.W."/>
            <person name="Du Y.Z."/>
            <person name="Fujiwara H."/>
            <person name="Lorenzen M."/>
            <person name="Maselli V."/>
            <person name="Osanai M."/>
            <person name="Park Y."/>
            <person name="Robertson H.M."/>
            <person name="Tu Z."/>
            <person name="Wang J.J."/>
            <person name="Wang S."/>
            <person name="Richards S."/>
            <person name="Song H."/>
            <person name="Zhang L."/>
            <person name="Sodergren E."/>
            <person name="Werner D."/>
            <person name="Stanke M."/>
            <person name="Morgenstern B."/>
            <person name="Solovyev V."/>
            <person name="Kosarev P."/>
            <person name="Brown G."/>
            <person name="Chen H.C."/>
            <person name="Ermolaeva O."/>
            <person name="Hlavina W."/>
            <person name="Kapustin Y."/>
            <person name="Kiryutin B."/>
            <person name="Kitts P."/>
            <person name="Maglott D."/>
            <person name="Pruitt K."/>
            <person name="Sapojnikov V."/>
            <person name="Souvorov A."/>
            <person name="Mackey A.J."/>
            <person name="Waterhouse R.M."/>
            <person name="Wyder S."/>
            <person name="Zdobnov E.M."/>
            <person name="Zdobnov E.M."/>
            <person name="Wyder S."/>
            <person name="Kriventseva E.V."/>
            <person name="Kadowaki T."/>
            <person name="Bork P."/>
            <person name="Aranda M."/>
            <person name="Bao R."/>
            <person name="Beermann A."/>
            <person name="Berns N."/>
            <person name="Bolognesi R."/>
            <person name="Bonneton F."/>
            <person name="Bopp D."/>
            <person name="Brown S.J."/>
            <person name="Bucher G."/>
            <person name="Butts T."/>
            <person name="Chaumot A."/>
            <person name="Denell R.E."/>
            <person name="Ferrier D.E."/>
            <person name="Friedrich M."/>
            <person name="Gordon C.M."/>
            <person name="Jindra M."/>
            <person name="Klingler M."/>
            <person name="Lan Q."/>
            <person name="Lattorff H.M."/>
            <person name="Laudet V."/>
            <person name="von Levetsow C."/>
            <person name="Liu Z."/>
            <person name="Lutz R."/>
            <person name="Lynch J.A."/>
            <person name="da Fonseca R.N."/>
            <person name="Posnien N."/>
            <person name="Reuter R."/>
            <person name="Roth S."/>
            <person name="Savard J."/>
            <person name="Schinko J.B."/>
            <person name="Schmitt C."/>
            <person name="Schoppmeier M."/>
            <person name="Schroder R."/>
            <person name="Shippy T.D."/>
            <person name="Simonnet F."/>
            <person name="Marques-Souza H."/>
            <person name="Tautz D."/>
            <person name="Tomoyasu Y."/>
            <person name="Trauner J."/>
            <person name="Van der Zee M."/>
            <person name="Vervoort M."/>
            <person name="Wittkopp N."/>
            <person name="Wimmer E.A."/>
            <person name="Yang X."/>
            <person name="Jones A.K."/>
            <person name="Sattelle D.B."/>
            <person name="Ebert P.R."/>
            <person name="Nelson D."/>
            <person name="Scott J.G."/>
            <person name="Beeman R.W."/>
            <person name="Muthukrishnan S."/>
            <person name="Kramer K.J."/>
            <person name="Arakane Y."/>
            <person name="Beeman R.W."/>
            <person name="Zhu Q."/>
            <person name="Hogenkamp D."/>
            <person name="Dixit R."/>
            <person name="Oppert B."/>
            <person name="Jiang H."/>
            <person name="Zou Z."/>
            <person name="Marshall J."/>
            <person name="Elpidina E."/>
            <person name="Vinokurov K."/>
            <person name="Oppert C."/>
            <person name="Zou Z."/>
            <person name="Evans J."/>
            <person name="Lu Z."/>
            <person name="Zhao P."/>
            <person name="Sumathipala N."/>
            <person name="Altincicek B."/>
            <person name="Vilcinskas A."/>
            <person name="Williams M."/>
            <person name="Hultmark D."/>
            <person name="Hetru C."/>
            <person name="Jiang H."/>
            <person name="Grimmelikhuijzen C.J."/>
            <person name="Hauser F."/>
            <person name="Cazzamali G."/>
            <person name="Williamson M."/>
            <person name="Park Y."/>
            <person name="Li B."/>
            <person name="Tanaka Y."/>
            <person name="Predel R."/>
            <person name="Neupert S."/>
            <person name="Schachtner J."/>
            <person name="Verleyen P."/>
            <person name="Raible F."/>
            <person name="Bork P."/>
            <person name="Friedrich M."/>
            <person name="Walden K.K."/>
            <person name="Robertson H.M."/>
            <person name="Angeli S."/>
            <person name="Foret S."/>
            <person name="Bucher G."/>
            <person name="Schuetz S."/>
            <person name="Maleszka R."/>
            <person name="Wimmer E.A."/>
            <person name="Beeman R.W."/>
            <person name="Lorenzen M."/>
            <person name="Tomoyasu Y."/>
            <person name="Miller S.C."/>
            <person name="Grossmann D."/>
            <person name="Bucher G."/>
        </authorList>
    </citation>
    <scope>NUCLEOTIDE SEQUENCE [LARGE SCALE GENOMIC DNA]</scope>
    <source>
        <strain evidence="2 3">Georgia GA2</strain>
    </source>
</reference>
<evidence type="ECO:0000313" key="2">
    <source>
        <dbReference type="EMBL" id="KYB27301.1"/>
    </source>
</evidence>
<keyword evidence="3" id="KW-1185">Reference proteome</keyword>
<evidence type="ECO:0000313" key="3">
    <source>
        <dbReference type="Proteomes" id="UP000007266"/>
    </source>
</evidence>
<sequence length="85" mass="9316">MMKLSAKKRCAIFVNFTMTLFLGSASSVVCAPEIRGRPPEFSQRISPQCPMATWTWSALSFRSPPTSRSSCGGRSAAGWICLRGR</sequence>
<proteinExistence type="predicted"/>
<accession>A0A139WHH3</accession>
<feature type="chain" id="PRO_5007299971" description="Secreted protein" evidence="1">
    <location>
        <begin position="26"/>
        <end position="85"/>
    </location>
</feature>
<gene>
    <name evidence="2" type="primary">AUGUSTUS-3.0.2_33185</name>
    <name evidence="2" type="ORF">TcasGA2_TC033185</name>
</gene>
<dbReference type="AlphaFoldDB" id="A0A139WHH3"/>
<reference evidence="2 3" key="2">
    <citation type="journal article" date="2010" name="Nucleic Acids Res.">
        <title>BeetleBase in 2010: revisions to provide comprehensive genomic information for Tribolium castaneum.</title>
        <authorList>
            <person name="Kim H.S."/>
            <person name="Murphy T."/>
            <person name="Xia J."/>
            <person name="Caragea D."/>
            <person name="Park Y."/>
            <person name="Beeman R.W."/>
            <person name="Lorenzen M.D."/>
            <person name="Butcher S."/>
            <person name="Manak J.R."/>
            <person name="Brown S.J."/>
        </authorList>
    </citation>
    <scope>GENOME REANNOTATION</scope>
    <source>
        <strain evidence="2 3">Georgia GA2</strain>
    </source>
</reference>
<keyword evidence="1" id="KW-0732">Signal</keyword>
<evidence type="ECO:0008006" key="4">
    <source>
        <dbReference type="Google" id="ProtNLM"/>
    </source>
</evidence>
<protein>
    <recommendedName>
        <fullName evidence="4">Secreted protein</fullName>
    </recommendedName>
</protein>